<evidence type="ECO:0000313" key="6">
    <source>
        <dbReference type="EMBL" id="AII86604.1"/>
    </source>
</evidence>
<comment type="subcellular location">
    <subcellularLocation>
        <location evidence="4">Cell outer membrane</location>
    </subcellularLocation>
</comment>
<dbReference type="KEGG" id="ptp:RCA23_c10530"/>
<accession>A0AAN0VI02</accession>
<name>A0AAN0VI02_9RHOB</name>
<dbReference type="InterPro" id="IPR011990">
    <property type="entry name" value="TPR-like_helical_dom_sf"/>
</dbReference>
<dbReference type="GO" id="GO:0043165">
    <property type="term" value="P:Gram-negative-bacterium-type cell outer membrane assembly"/>
    <property type="evidence" value="ECO:0007669"/>
    <property type="project" value="UniProtKB-UniRule"/>
</dbReference>
<organism evidence="6 7">
    <name type="scientific">Planktomarina temperata RCA23</name>
    <dbReference type="NCBI Taxonomy" id="666509"/>
    <lineage>
        <taxon>Bacteria</taxon>
        <taxon>Pseudomonadati</taxon>
        <taxon>Pseudomonadota</taxon>
        <taxon>Alphaproteobacteria</taxon>
        <taxon>Rhodobacterales</taxon>
        <taxon>Paracoccaceae</taxon>
        <taxon>Planktomarina</taxon>
    </lineage>
</organism>
<dbReference type="InterPro" id="IPR017689">
    <property type="entry name" value="BamD"/>
</dbReference>
<comment type="subunit">
    <text evidence="4">Part of the Bam complex.</text>
</comment>
<sequence>MILLCFLTVAIPGCSTLKSKPKIDIDTYSAKEIYDLAEDRLAKKRPQDAAKYFSEIERLYPYSEWAKRGLIMQAYSYHKDQDYENSRGAAQRYIDFFPAAEDAAYAQYILALSYYDQISEVGRDQDVTVKALQELRLLIERYPDSKYAKDSAEKFDMAFSFLAAKEMEVGRYYLQRGYYTSAVNRFRKVVQEFRTTEQTPEALYRLIECYLSLGLRGEAQSAASILQESYSSTQWHKDSLILLSGEGLLPDAGGQNWLSTIYRQTIKGQWL</sequence>
<dbReference type="NCBIfam" id="TIGR03302">
    <property type="entry name" value="OM_YfiO"/>
    <property type="match status" value="1"/>
</dbReference>
<dbReference type="GO" id="GO:0051205">
    <property type="term" value="P:protein insertion into membrane"/>
    <property type="evidence" value="ECO:0007669"/>
    <property type="project" value="UniProtKB-UniRule"/>
</dbReference>
<dbReference type="AlphaFoldDB" id="A0AAN0VI02"/>
<comment type="similarity">
    <text evidence="4">Belongs to the BamD family.</text>
</comment>
<dbReference type="SUPFAM" id="SSF48452">
    <property type="entry name" value="TPR-like"/>
    <property type="match status" value="1"/>
</dbReference>
<keyword evidence="7" id="KW-1185">Reference proteome</keyword>
<dbReference type="InterPro" id="IPR039565">
    <property type="entry name" value="BamD-like"/>
</dbReference>
<keyword evidence="3 4" id="KW-0998">Cell outer membrane</keyword>
<dbReference type="EMBL" id="CP003984">
    <property type="protein sequence ID" value="AII86604.1"/>
    <property type="molecule type" value="Genomic_DNA"/>
</dbReference>
<evidence type="ECO:0000259" key="5">
    <source>
        <dbReference type="Pfam" id="PF13525"/>
    </source>
</evidence>
<dbReference type="Proteomes" id="UP000028680">
    <property type="component" value="Chromosome"/>
</dbReference>
<feature type="domain" description="Outer membrane lipoprotein BamD-like" evidence="5">
    <location>
        <begin position="29"/>
        <end position="222"/>
    </location>
</feature>
<evidence type="ECO:0000256" key="2">
    <source>
        <dbReference type="ARBA" id="ARBA00023136"/>
    </source>
</evidence>
<dbReference type="HAMAP" id="MF_00922">
    <property type="entry name" value="OM_assembly_BamD"/>
    <property type="match status" value="1"/>
</dbReference>
<evidence type="ECO:0000256" key="4">
    <source>
        <dbReference type="HAMAP-Rule" id="MF_00922"/>
    </source>
</evidence>
<reference evidence="6 7" key="1">
    <citation type="journal article" date="2014" name="ISME J.">
        <title>Adaptation of an abundant Roseobacter RCA organism to pelagic systems revealed by genomic and transcriptomic analyses.</title>
        <authorList>
            <person name="Voget S."/>
            <person name="Wemheuer B."/>
            <person name="Brinkhoff T."/>
            <person name="Vollmers J."/>
            <person name="Dietrich S."/>
            <person name="Giebel H.A."/>
            <person name="Beardsley C."/>
            <person name="Sardemann C."/>
            <person name="Bakenhus I."/>
            <person name="Billerbeck S."/>
            <person name="Daniel R."/>
            <person name="Simon M."/>
        </authorList>
    </citation>
    <scope>NUCLEOTIDE SEQUENCE [LARGE SCALE GENOMIC DNA]</scope>
    <source>
        <strain evidence="6 7">RCA23</strain>
    </source>
</reference>
<dbReference type="Gene3D" id="1.25.40.10">
    <property type="entry name" value="Tetratricopeptide repeat domain"/>
    <property type="match status" value="1"/>
</dbReference>
<keyword evidence="1 4" id="KW-0732">Signal</keyword>
<evidence type="ECO:0000256" key="1">
    <source>
        <dbReference type="ARBA" id="ARBA00022729"/>
    </source>
</evidence>
<protein>
    <recommendedName>
        <fullName evidence="4">Outer membrane protein assembly factor BamD</fullName>
    </recommendedName>
</protein>
<proteinExistence type="inferred from homology"/>
<dbReference type="CDD" id="cd15830">
    <property type="entry name" value="BamD"/>
    <property type="match status" value="1"/>
</dbReference>
<keyword evidence="2 4" id="KW-0472">Membrane</keyword>
<keyword evidence="6" id="KW-0449">Lipoprotein</keyword>
<dbReference type="Pfam" id="PF13525">
    <property type="entry name" value="YfiO"/>
    <property type="match status" value="1"/>
</dbReference>
<comment type="function">
    <text evidence="4">Part of the outer membrane protein assembly complex, which is involved in assembly and insertion of beta-barrel proteins into the outer membrane.</text>
</comment>
<evidence type="ECO:0000313" key="7">
    <source>
        <dbReference type="Proteomes" id="UP000028680"/>
    </source>
</evidence>
<evidence type="ECO:0000256" key="3">
    <source>
        <dbReference type="ARBA" id="ARBA00023237"/>
    </source>
</evidence>
<gene>
    <name evidence="4" type="primary">bamD</name>
    <name evidence="6" type="ORF">RCA23_c10530</name>
</gene>
<dbReference type="GO" id="GO:0009279">
    <property type="term" value="C:cell outer membrane"/>
    <property type="evidence" value="ECO:0007669"/>
    <property type="project" value="UniProtKB-SubCell"/>
</dbReference>